<feature type="non-terminal residue" evidence="2">
    <location>
        <position position="1"/>
    </location>
</feature>
<evidence type="ECO:0000256" key="1">
    <source>
        <dbReference type="SAM" id="MobiDB-lite"/>
    </source>
</evidence>
<dbReference type="OrthoDB" id="2279190at2759"/>
<dbReference type="EMBL" id="ML979144">
    <property type="protein sequence ID" value="KAF1911274.1"/>
    <property type="molecule type" value="Genomic_DNA"/>
</dbReference>
<dbReference type="Proteomes" id="UP000800096">
    <property type="component" value="Unassembled WGS sequence"/>
</dbReference>
<dbReference type="AlphaFoldDB" id="A0A6A5Q9N2"/>
<name>A0A6A5Q9N2_AMPQU</name>
<evidence type="ECO:0000313" key="2">
    <source>
        <dbReference type="EMBL" id="KAF1911274.1"/>
    </source>
</evidence>
<reference evidence="2" key="1">
    <citation type="journal article" date="2020" name="Stud. Mycol.">
        <title>101 Dothideomycetes genomes: a test case for predicting lifestyles and emergence of pathogens.</title>
        <authorList>
            <person name="Haridas S."/>
            <person name="Albert R."/>
            <person name="Binder M."/>
            <person name="Bloem J."/>
            <person name="Labutti K."/>
            <person name="Salamov A."/>
            <person name="Andreopoulos B."/>
            <person name="Baker S."/>
            <person name="Barry K."/>
            <person name="Bills G."/>
            <person name="Bluhm B."/>
            <person name="Cannon C."/>
            <person name="Castanera R."/>
            <person name="Culley D."/>
            <person name="Daum C."/>
            <person name="Ezra D."/>
            <person name="Gonzalez J."/>
            <person name="Henrissat B."/>
            <person name="Kuo A."/>
            <person name="Liang C."/>
            <person name="Lipzen A."/>
            <person name="Lutzoni F."/>
            <person name="Magnuson J."/>
            <person name="Mondo S."/>
            <person name="Nolan M."/>
            <person name="Ohm R."/>
            <person name="Pangilinan J."/>
            <person name="Park H.-J."/>
            <person name="Ramirez L."/>
            <person name="Alfaro M."/>
            <person name="Sun H."/>
            <person name="Tritt A."/>
            <person name="Yoshinaga Y."/>
            <person name="Zwiers L.-H."/>
            <person name="Turgeon B."/>
            <person name="Goodwin S."/>
            <person name="Spatafora J."/>
            <person name="Crous P."/>
            <person name="Grigoriev I."/>
        </authorList>
    </citation>
    <scope>NUCLEOTIDE SEQUENCE</scope>
    <source>
        <strain evidence="2">HMLAC05119</strain>
    </source>
</reference>
<proteinExistence type="predicted"/>
<organism evidence="2 3">
    <name type="scientific">Ampelomyces quisqualis</name>
    <name type="common">Powdery mildew agent</name>
    <dbReference type="NCBI Taxonomy" id="50730"/>
    <lineage>
        <taxon>Eukaryota</taxon>
        <taxon>Fungi</taxon>
        <taxon>Dikarya</taxon>
        <taxon>Ascomycota</taxon>
        <taxon>Pezizomycotina</taxon>
        <taxon>Dothideomycetes</taxon>
        <taxon>Pleosporomycetidae</taxon>
        <taxon>Pleosporales</taxon>
        <taxon>Pleosporineae</taxon>
        <taxon>Phaeosphaeriaceae</taxon>
        <taxon>Ampelomyces</taxon>
    </lineage>
</organism>
<accession>A0A6A5Q9N2</accession>
<evidence type="ECO:0000313" key="3">
    <source>
        <dbReference type="Proteomes" id="UP000800096"/>
    </source>
</evidence>
<protein>
    <submittedName>
        <fullName evidence="2">Uncharacterized protein</fullName>
    </submittedName>
</protein>
<feature type="region of interest" description="Disordered" evidence="1">
    <location>
        <begin position="1"/>
        <end position="44"/>
    </location>
</feature>
<sequence>SDTDSEGEVSSNVRPVPTSAGLNRIAGNISRKRRRQLGGCGPSNRHKLPLEAEIHLTAQIREDITIALC</sequence>
<keyword evidence="3" id="KW-1185">Reference proteome</keyword>
<gene>
    <name evidence="2" type="ORF">BDU57DRAFT_461368</name>
</gene>